<dbReference type="SUPFAM" id="SSF90123">
    <property type="entry name" value="ABC transporter transmembrane region"/>
    <property type="match status" value="1"/>
</dbReference>
<dbReference type="Pfam" id="PF00005">
    <property type="entry name" value="ABC_tran"/>
    <property type="match status" value="1"/>
</dbReference>
<dbReference type="Pfam" id="PF00664">
    <property type="entry name" value="ABC_membrane"/>
    <property type="match status" value="1"/>
</dbReference>
<dbReference type="Gene3D" id="3.40.50.300">
    <property type="entry name" value="P-loop containing nucleotide triphosphate hydrolases"/>
    <property type="match status" value="1"/>
</dbReference>
<dbReference type="InterPro" id="IPR027417">
    <property type="entry name" value="P-loop_NTPase"/>
</dbReference>
<organism evidence="10 11">
    <name type="scientific">Halalkalibacter kiskunsagensis</name>
    <dbReference type="NCBI Taxonomy" id="1548599"/>
    <lineage>
        <taxon>Bacteria</taxon>
        <taxon>Bacillati</taxon>
        <taxon>Bacillota</taxon>
        <taxon>Bacilli</taxon>
        <taxon>Bacillales</taxon>
        <taxon>Bacillaceae</taxon>
        <taxon>Halalkalibacter</taxon>
    </lineage>
</organism>
<dbReference type="InterPro" id="IPR011527">
    <property type="entry name" value="ABC1_TM_dom"/>
</dbReference>
<evidence type="ECO:0000256" key="1">
    <source>
        <dbReference type="ARBA" id="ARBA00004651"/>
    </source>
</evidence>
<dbReference type="InterPro" id="IPR036640">
    <property type="entry name" value="ABC1_TM_sf"/>
</dbReference>
<dbReference type="RefSeq" id="WP_335961345.1">
    <property type="nucleotide sequence ID" value="NZ_JAXBLX010000016.1"/>
</dbReference>
<keyword evidence="4 10" id="KW-0067">ATP-binding</keyword>
<dbReference type="SMART" id="SM00382">
    <property type="entry name" value="AAA"/>
    <property type="match status" value="1"/>
</dbReference>
<evidence type="ECO:0000259" key="9">
    <source>
        <dbReference type="PROSITE" id="PS50929"/>
    </source>
</evidence>
<comment type="caution">
    <text evidence="10">The sequence shown here is derived from an EMBL/GenBank/DDBJ whole genome shotgun (WGS) entry which is preliminary data.</text>
</comment>
<feature type="domain" description="ABC transporter" evidence="8">
    <location>
        <begin position="336"/>
        <end position="571"/>
    </location>
</feature>
<dbReference type="SUPFAM" id="SSF52540">
    <property type="entry name" value="P-loop containing nucleoside triphosphate hydrolases"/>
    <property type="match status" value="1"/>
</dbReference>
<protein>
    <submittedName>
        <fullName evidence="10">ABC transporter ATP-binding protein</fullName>
    </submittedName>
</protein>
<dbReference type="PROSITE" id="PS50893">
    <property type="entry name" value="ABC_TRANSPORTER_2"/>
    <property type="match status" value="1"/>
</dbReference>
<name>A0ABV6K9T6_9BACI</name>
<dbReference type="PANTHER" id="PTHR43394:SF1">
    <property type="entry name" value="ATP-BINDING CASSETTE SUB-FAMILY B MEMBER 10, MITOCHONDRIAL"/>
    <property type="match status" value="1"/>
</dbReference>
<dbReference type="GO" id="GO:0005524">
    <property type="term" value="F:ATP binding"/>
    <property type="evidence" value="ECO:0007669"/>
    <property type="project" value="UniProtKB-KW"/>
</dbReference>
<feature type="domain" description="ABC transmembrane type-1" evidence="9">
    <location>
        <begin position="19"/>
        <end position="303"/>
    </location>
</feature>
<evidence type="ECO:0000259" key="8">
    <source>
        <dbReference type="PROSITE" id="PS50893"/>
    </source>
</evidence>
<evidence type="ECO:0000256" key="5">
    <source>
        <dbReference type="ARBA" id="ARBA00022989"/>
    </source>
</evidence>
<feature type="transmembrane region" description="Helical" evidence="7">
    <location>
        <begin position="59"/>
        <end position="81"/>
    </location>
</feature>
<evidence type="ECO:0000313" key="11">
    <source>
        <dbReference type="Proteomes" id="UP001589838"/>
    </source>
</evidence>
<dbReference type="InterPro" id="IPR017871">
    <property type="entry name" value="ABC_transporter-like_CS"/>
</dbReference>
<feature type="transmembrane region" description="Helical" evidence="7">
    <location>
        <begin position="158"/>
        <end position="176"/>
    </location>
</feature>
<keyword evidence="11" id="KW-1185">Reference proteome</keyword>
<dbReference type="InterPro" id="IPR003439">
    <property type="entry name" value="ABC_transporter-like_ATP-bd"/>
</dbReference>
<comment type="subcellular location">
    <subcellularLocation>
        <location evidence="1">Cell membrane</location>
        <topology evidence="1">Multi-pass membrane protein</topology>
    </subcellularLocation>
</comment>
<dbReference type="EMBL" id="JBHLUX010000017">
    <property type="protein sequence ID" value="MFC0470074.1"/>
    <property type="molecule type" value="Genomic_DNA"/>
</dbReference>
<keyword evidence="3" id="KW-0547">Nucleotide-binding</keyword>
<dbReference type="PROSITE" id="PS00211">
    <property type="entry name" value="ABC_TRANSPORTER_1"/>
    <property type="match status" value="1"/>
</dbReference>
<evidence type="ECO:0000256" key="2">
    <source>
        <dbReference type="ARBA" id="ARBA00022692"/>
    </source>
</evidence>
<dbReference type="CDD" id="cd18541">
    <property type="entry name" value="ABC_6TM_TmrB_like"/>
    <property type="match status" value="1"/>
</dbReference>
<gene>
    <name evidence="10" type="ORF">ACFFHM_05945</name>
</gene>
<dbReference type="PANTHER" id="PTHR43394">
    <property type="entry name" value="ATP-DEPENDENT PERMEASE MDL1, MITOCHONDRIAL"/>
    <property type="match status" value="1"/>
</dbReference>
<dbReference type="PROSITE" id="PS50929">
    <property type="entry name" value="ABC_TM1F"/>
    <property type="match status" value="1"/>
</dbReference>
<keyword evidence="5 7" id="KW-1133">Transmembrane helix</keyword>
<dbReference type="Proteomes" id="UP001589838">
    <property type="component" value="Unassembled WGS sequence"/>
</dbReference>
<evidence type="ECO:0000256" key="3">
    <source>
        <dbReference type="ARBA" id="ARBA00022741"/>
    </source>
</evidence>
<keyword evidence="6 7" id="KW-0472">Membrane</keyword>
<keyword evidence="2 7" id="KW-0812">Transmembrane</keyword>
<sequence length="594" mass="67079">MESSSIVKQHIVKHKWQYLLGVILLSISCLFQLLIPVLLERFTDSIQDFTLSTDLLLTLALSVIAVGFGVAFFRTCSRIYIFRLSRILEKRVRRRLFTHWMKLPSQYYNKQRIGDLMSHAINDVNIIREVAMGGVFLSIEVVILITVAVTAMAFSINVWLTLLVILPLPGLTYLAYKFRYQIQDRSTKVQEAISNLTSTVQEFCSGIRVVKAYSQEKHELAKFEEDNDKNVYANKRLIQTNSLFNAVSIAIVGVSYLISIFFGGMLVMNNTISLGEFVAFNTYLSLLIAPVENLGKVINILQRGWAANFRLRKILTTESEVKDEKDIPSVAIEGDIRIQNLSFSYPGSNEITLKNINLDVPKGSSLAIVGRVGSGKTTLVNLLLRMYNPPKETIFIDGHDLFQIPLKTLRKSIGIVPQENFLFSSTIGENIAFDPSPYTNNQVVEVSKLAQVHHNIIEFPNQFETALGERGISLSGGQRQRISIARALIKDASILVFDDSLSAVDAETEEKILQGMKQKTRGCTTIIVSHRISSIKNADQIIVMDQGQIIERGTHESLIQKQGIYYSMYAKQTLPHLEESKRKLPQFKIKRIRR</sequence>
<evidence type="ECO:0000256" key="6">
    <source>
        <dbReference type="ARBA" id="ARBA00023136"/>
    </source>
</evidence>
<proteinExistence type="predicted"/>
<feature type="transmembrane region" description="Helical" evidence="7">
    <location>
        <begin position="18"/>
        <end position="39"/>
    </location>
</feature>
<evidence type="ECO:0000313" key="10">
    <source>
        <dbReference type="EMBL" id="MFC0470074.1"/>
    </source>
</evidence>
<evidence type="ECO:0000256" key="4">
    <source>
        <dbReference type="ARBA" id="ARBA00022840"/>
    </source>
</evidence>
<feature type="transmembrane region" description="Helical" evidence="7">
    <location>
        <begin position="130"/>
        <end position="152"/>
    </location>
</feature>
<dbReference type="Gene3D" id="1.20.1560.10">
    <property type="entry name" value="ABC transporter type 1, transmembrane domain"/>
    <property type="match status" value="1"/>
</dbReference>
<feature type="transmembrane region" description="Helical" evidence="7">
    <location>
        <begin position="243"/>
        <end position="268"/>
    </location>
</feature>
<accession>A0ABV6K9T6</accession>
<reference evidence="10 11" key="1">
    <citation type="submission" date="2024-09" db="EMBL/GenBank/DDBJ databases">
        <authorList>
            <person name="Sun Q."/>
            <person name="Mori K."/>
        </authorList>
    </citation>
    <scope>NUCLEOTIDE SEQUENCE [LARGE SCALE GENOMIC DNA]</scope>
    <source>
        <strain evidence="10 11">NCAIM B.02610</strain>
    </source>
</reference>
<dbReference type="InterPro" id="IPR003593">
    <property type="entry name" value="AAA+_ATPase"/>
</dbReference>
<dbReference type="InterPro" id="IPR039421">
    <property type="entry name" value="Type_1_exporter"/>
</dbReference>
<evidence type="ECO:0000256" key="7">
    <source>
        <dbReference type="SAM" id="Phobius"/>
    </source>
</evidence>